<name>A0AAW0FLX3_9APHY</name>
<evidence type="ECO:0000256" key="1">
    <source>
        <dbReference type="SAM" id="MobiDB-lite"/>
    </source>
</evidence>
<protein>
    <submittedName>
        <fullName evidence="2">Uncharacterized protein</fullName>
    </submittedName>
</protein>
<accession>A0AAW0FLX3</accession>
<sequence>MDRQSLLEKKRQRLQELKQRRLGESGTTLENTSFEDIADTLKQQPSEARQVSVAIQTDQLPKPNDSDPDSYVPGQFTRSEGVVTFDKGIQVEPLILDDDSLKETLSESQAKELPLVTEDEKPSNGEHEAAENEVEVNQELVQSLKRLNKTMQRLKN</sequence>
<keyword evidence="3" id="KW-1185">Reference proteome</keyword>
<feature type="compositionally biased region" description="Basic and acidic residues" evidence="1">
    <location>
        <begin position="118"/>
        <end position="130"/>
    </location>
</feature>
<evidence type="ECO:0000313" key="2">
    <source>
        <dbReference type="EMBL" id="KAK7681172.1"/>
    </source>
</evidence>
<comment type="caution">
    <text evidence="2">The sequence shown here is derived from an EMBL/GenBank/DDBJ whole genome shotgun (WGS) entry which is preliminary data.</text>
</comment>
<dbReference type="AlphaFoldDB" id="A0AAW0FLX3"/>
<organism evidence="2 3">
    <name type="scientific">Cerrena zonata</name>
    <dbReference type="NCBI Taxonomy" id="2478898"/>
    <lineage>
        <taxon>Eukaryota</taxon>
        <taxon>Fungi</taxon>
        <taxon>Dikarya</taxon>
        <taxon>Basidiomycota</taxon>
        <taxon>Agaricomycotina</taxon>
        <taxon>Agaricomycetes</taxon>
        <taxon>Polyporales</taxon>
        <taxon>Cerrenaceae</taxon>
        <taxon>Cerrena</taxon>
    </lineage>
</organism>
<proteinExistence type="predicted"/>
<feature type="region of interest" description="Disordered" evidence="1">
    <location>
        <begin position="103"/>
        <end position="136"/>
    </location>
</feature>
<dbReference type="EMBL" id="JASBNA010000043">
    <property type="protein sequence ID" value="KAK7681172.1"/>
    <property type="molecule type" value="Genomic_DNA"/>
</dbReference>
<dbReference type="Proteomes" id="UP001385951">
    <property type="component" value="Unassembled WGS sequence"/>
</dbReference>
<evidence type="ECO:0000313" key="3">
    <source>
        <dbReference type="Proteomes" id="UP001385951"/>
    </source>
</evidence>
<reference evidence="2 3" key="1">
    <citation type="submission" date="2022-09" db="EMBL/GenBank/DDBJ databases">
        <authorList>
            <person name="Palmer J.M."/>
        </authorList>
    </citation>
    <scope>NUCLEOTIDE SEQUENCE [LARGE SCALE GENOMIC DNA]</scope>
    <source>
        <strain evidence="2 3">DSM 7382</strain>
    </source>
</reference>
<gene>
    <name evidence="2" type="ORF">QCA50_015787</name>
</gene>